<organism evidence="1">
    <name type="scientific">Potamogeton distinctus</name>
    <name type="common">Roundleaf pondweed</name>
    <dbReference type="NCBI Taxonomy" id="62344"/>
    <lineage>
        <taxon>Eukaryota</taxon>
        <taxon>Viridiplantae</taxon>
        <taxon>Streptophyta</taxon>
        <taxon>Embryophyta</taxon>
        <taxon>Tracheophyta</taxon>
        <taxon>Spermatophyta</taxon>
        <taxon>Magnoliopsida</taxon>
        <taxon>Liliopsida</taxon>
        <taxon>Potamogetonaceae</taxon>
        <taxon>Potamogeton</taxon>
    </lineage>
</organism>
<sequence>TAHCWLRLTIGLDHHQIQPLKDVMVSLSLTNLLHRVLMTNNQLVGAVIIN</sequence>
<dbReference type="AlphaFoldDB" id="A5LGL9"/>
<dbReference type="EMBL" id="AB271203">
    <property type="protein sequence ID" value="BAF63503.1"/>
    <property type="molecule type" value="mRNA"/>
</dbReference>
<reference evidence="1" key="1">
    <citation type="journal article" date="2007" name="Planta">
        <title>Anoxia-enhanced expression of genes isolated by suppression subtractive hybridization from pondweed (Potamogeton distinctus A. Benn.) turions.</title>
        <authorList>
            <person name="Harada T."/>
            <person name="Satoh S."/>
            <person name="Yoshioka T."/>
            <person name="Ishizawa K."/>
        </authorList>
    </citation>
    <scope>NUCLEOTIDE SEQUENCE</scope>
    <source>
        <tissue evidence="1">Turion</tissue>
    </source>
</reference>
<feature type="non-terminal residue" evidence="1">
    <location>
        <position position="1"/>
    </location>
</feature>
<proteinExistence type="evidence at transcript level"/>
<evidence type="ECO:0000313" key="1">
    <source>
        <dbReference type="EMBL" id="BAF63503.1"/>
    </source>
</evidence>
<protein>
    <submittedName>
        <fullName evidence="1">Uncharacterized protein</fullName>
    </submittedName>
</protein>
<accession>A5LGL9</accession>
<name>A5LGL9_POTDI</name>